<name>M7ZR63_TRIUA</name>
<dbReference type="EMBL" id="KD086410">
    <property type="protein sequence ID" value="EMS62101.1"/>
    <property type="molecule type" value="Genomic_DNA"/>
</dbReference>
<dbReference type="PANTHER" id="PTHR34055:SF8">
    <property type="match status" value="1"/>
</dbReference>
<gene>
    <name evidence="2" type="ORF">TRIUR3_22753</name>
</gene>
<feature type="region of interest" description="Disordered" evidence="1">
    <location>
        <begin position="1"/>
        <end position="160"/>
    </location>
</feature>
<reference evidence="2" key="1">
    <citation type="journal article" date="2013" name="Nature">
        <title>Draft genome of the wheat A-genome progenitor Triticum urartu.</title>
        <authorList>
            <person name="Ling H.Q."/>
            <person name="Zhao S."/>
            <person name="Liu D."/>
            <person name="Wang J."/>
            <person name="Sun H."/>
            <person name="Zhang C."/>
            <person name="Fan H."/>
            <person name="Li D."/>
            <person name="Dong L."/>
            <person name="Tao Y."/>
            <person name="Gao C."/>
            <person name="Wu H."/>
            <person name="Li Y."/>
            <person name="Cui Y."/>
            <person name="Guo X."/>
            <person name="Zheng S."/>
            <person name="Wang B."/>
            <person name="Yu K."/>
            <person name="Liang Q."/>
            <person name="Yang W."/>
            <person name="Lou X."/>
            <person name="Chen J."/>
            <person name="Feng M."/>
            <person name="Jian J."/>
            <person name="Zhang X."/>
            <person name="Luo G."/>
            <person name="Jiang Y."/>
            <person name="Liu J."/>
            <person name="Wang Z."/>
            <person name="Sha Y."/>
            <person name="Zhang B."/>
            <person name="Wu H."/>
            <person name="Tang D."/>
            <person name="Shen Q."/>
            <person name="Xue P."/>
            <person name="Zou S."/>
            <person name="Wang X."/>
            <person name="Liu X."/>
            <person name="Wang F."/>
            <person name="Yang Y."/>
            <person name="An X."/>
            <person name="Dong Z."/>
            <person name="Zhang K."/>
            <person name="Zhang X."/>
            <person name="Luo M.C."/>
            <person name="Dvorak J."/>
            <person name="Tong Y."/>
            <person name="Wang J."/>
            <person name="Yang H."/>
            <person name="Li Z."/>
            <person name="Wang D."/>
            <person name="Zhang A."/>
            <person name="Wang J."/>
        </authorList>
    </citation>
    <scope>NUCLEOTIDE SEQUENCE</scope>
</reference>
<dbReference type="OMA" id="MENGIGT"/>
<evidence type="ECO:0000313" key="2">
    <source>
        <dbReference type="EMBL" id="EMS62101.1"/>
    </source>
</evidence>
<accession>M7ZR63</accession>
<dbReference type="STRING" id="4572.M7ZR63"/>
<feature type="compositionally biased region" description="Basic and acidic residues" evidence="1">
    <location>
        <begin position="100"/>
        <end position="118"/>
    </location>
</feature>
<protein>
    <submittedName>
        <fullName evidence="2">Uncharacterized protein</fullName>
    </submittedName>
</protein>
<proteinExistence type="predicted"/>
<dbReference type="PANTHER" id="PTHR34055">
    <property type="entry name" value="OS09G0491596 PROTEIN"/>
    <property type="match status" value="1"/>
</dbReference>
<sequence length="230" mass="24795">MGKPRGKAKKSAEDARDDDDGSGSEEAAPTDHKRSGSPLKPLGDDGAGEEVEDIAKVAEAADSVKPVVPTKGADGTVGGKVPDGAMKRPRRRQRRLQVKRSSESVEDVGDKDGDDVRTKSNGFRRNGSRRKNSTPRRAAEAGDPAVPMLHESTTTSSYRPPMCNRHVILLELADEKLRPHTTIAGTSQPARSFFLQSTFFSRIDCIFYGIDHTAGKGKKLQLASRIVGTS</sequence>
<feature type="compositionally biased region" description="Basic residues" evidence="1">
    <location>
        <begin position="87"/>
        <end position="98"/>
    </location>
</feature>
<evidence type="ECO:0000256" key="1">
    <source>
        <dbReference type="SAM" id="MobiDB-lite"/>
    </source>
</evidence>
<organism evidence="2">
    <name type="scientific">Triticum urartu</name>
    <name type="common">Red wild einkorn</name>
    <name type="synonym">Crithodium urartu</name>
    <dbReference type="NCBI Taxonomy" id="4572"/>
    <lineage>
        <taxon>Eukaryota</taxon>
        <taxon>Viridiplantae</taxon>
        <taxon>Streptophyta</taxon>
        <taxon>Embryophyta</taxon>
        <taxon>Tracheophyta</taxon>
        <taxon>Spermatophyta</taxon>
        <taxon>Magnoliopsida</taxon>
        <taxon>Liliopsida</taxon>
        <taxon>Poales</taxon>
        <taxon>Poaceae</taxon>
        <taxon>BOP clade</taxon>
        <taxon>Pooideae</taxon>
        <taxon>Triticodae</taxon>
        <taxon>Triticeae</taxon>
        <taxon>Triticinae</taxon>
        <taxon>Triticum</taxon>
    </lineage>
</organism>
<dbReference type="AlphaFoldDB" id="M7ZR63"/>